<evidence type="ECO:0000313" key="5">
    <source>
        <dbReference type="Proteomes" id="UP000092600"/>
    </source>
</evidence>
<sequence>MAPPSLTILETSQISPSAAAAAAPPPPTNSLPLTFFDIFWLYSPPVERLFFYEFSVAAAAAAAPSFLPALKSSLSVALQSYFPLAGRLRRSPAAADRYEIFCSAGDSVAFTFAETVDGGELDFDELSGGRPRDAAKLRMLVPELELRTDEQPQALLAIQVTAFPRRGAAVGVAVHHAACDGSTSTRFLNAWAAACRRILNPDAVLPPPPPPPLVDRSVISDPRGLYSIFYHDLPSPDDFKFHADPAAAAAADGVLFASFKLTTTHIQAIKKWIAARSPRPINCSTTIAAYAFVWAGHARARRSSGAGGGGRRRRLHFMFPADFRRRVEPPIPAEYFGNCIGPCFAEADAEELLGGAGLAAAAAAIAGGIEDLSSGLEGAENWMRRVKAVAAEQPLSAAGSPRFGVYETDFGWGRPRRVEIVSVANTGAVALAESPDEDEGGVQIGLGLRRPELESFQGYFVRALKDTCRVSPPEGSVAPTAVPLTFFDVIWLYLPPVERLFFYPFPHPTSHFLSSFLPSLKSSLSLSLRSFFPLASLLRPSPDASDRFELFFSDATSPGVRFTVAECSDAQNAAGLFDHLADGRPRELSLLRQLVPSLAPPDCTDSPPPAAAAAGVTVFPSRGLVVGTAVHHAVCDGSSIMRFMRCWSASAAAGAPAPAAAAVVVVDRTLVPDPHDVYSTFYEGVSEMRGSDGHGAATAADRVFASFTLRKRHVQALKDAVSARAAASAFHCSTVVVTFAFAFVGYVRAKRAAAGAAAHMGFAADFRSRMRPPLPAEYFGNCVGPCFADVDAADLGGDDGLVVAAEAIGRAIGGLGKSLESARDWLRGFKSRAAGLILTVAGSPKFGVYGVDFGWGRPAKVEVVSVANTGAVAVAESRDEEGGVEVGLGLPRNEMDVFQNYYFDTLKCLDDHPQL</sequence>
<dbReference type="InterPro" id="IPR051504">
    <property type="entry name" value="Plant_metabolite_acyltrans"/>
</dbReference>
<dbReference type="Pfam" id="PF02458">
    <property type="entry name" value="Transferase"/>
    <property type="match status" value="2"/>
</dbReference>
<name>A0A199VB87_ANACO</name>
<dbReference type="GO" id="GO:0016747">
    <property type="term" value="F:acyltransferase activity, transferring groups other than amino-acyl groups"/>
    <property type="evidence" value="ECO:0007669"/>
    <property type="project" value="UniProtKB-ARBA"/>
</dbReference>
<accession>A0A199VB87</accession>
<evidence type="ECO:0000256" key="1">
    <source>
        <dbReference type="ARBA" id="ARBA00022679"/>
    </source>
</evidence>
<keyword evidence="3" id="KW-1133">Transmembrane helix</keyword>
<dbReference type="Gene3D" id="3.30.559.10">
    <property type="entry name" value="Chloramphenicol acetyltransferase-like domain"/>
    <property type="match status" value="4"/>
</dbReference>
<organism evidence="4 5">
    <name type="scientific">Ananas comosus</name>
    <name type="common">Pineapple</name>
    <name type="synonym">Ananas ananas</name>
    <dbReference type="NCBI Taxonomy" id="4615"/>
    <lineage>
        <taxon>Eukaryota</taxon>
        <taxon>Viridiplantae</taxon>
        <taxon>Streptophyta</taxon>
        <taxon>Embryophyta</taxon>
        <taxon>Tracheophyta</taxon>
        <taxon>Spermatophyta</taxon>
        <taxon>Magnoliopsida</taxon>
        <taxon>Liliopsida</taxon>
        <taxon>Poales</taxon>
        <taxon>Bromeliaceae</taxon>
        <taxon>Bromelioideae</taxon>
        <taxon>Ananas</taxon>
    </lineage>
</organism>
<dbReference type="SUPFAM" id="SSF52777">
    <property type="entry name" value="CoA-dependent acyltransferases"/>
    <property type="match status" value="1"/>
</dbReference>
<keyword evidence="3" id="KW-0472">Membrane</keyword>
<feature type="transmembrane region" description="Helical" evidence="3">
    <location>
        <begin position="725"/>
        <end position="747"/>
    </location>
</feature>
<dbReference type="EMBL" id="LSRQ01002515">
    <property type="protein sequence ID" value="OAY74065.1"/>
    <property type="molecule type" value="Genomic_DNA"/>
</dbReference>
<dbReference type="AlphaFoldDB" id="A0A199VB87"/>
<evidence type="ECO:0000256" key="3">
    <source>
        <dbReference type="SAM" id="Phobius"/>
    </source>
</evidence>
<dbReference type="InterPro" id="IPR023213">
    <property type="entry name" value="CAT-like_dom_sf"/>
</dbReference>
<dbReference type="PANTHER" id="PTHR31625">
    <property type="match status" value="1"/>
</dbReference>
<gene>
    <name evidence="4" type="ORF">ACMD2_23482</name>
</gene>
<reference evidence="4 5" key="1">
    <citation type="journal article" date="2016" name="DNA Res.">
        <title>The draft genome of MD-2 pineapple using hybrid error correction of long reads.</title>
        <authorList>
            <person name="Redwan R.M."/>
            <person name="Saidin A."/>
            <person name="Kumar S.V."/>
        </authorList>
    </citation>
    <scope>NUCLEOTIDE SEQUENCE [LARGE SCALE GENOMIC DNA]</scope>
    <source>
        <strain evidence="5">cv. MD2</strain>
        <tissue evidence="4">Leaf</tissue>
    </source>
</reference>
<evidence type="ECO:0000313" key="4">
    <source>
        <dbReference type="EMBL" id="OAY74065.1"/>
    </source>
</evidence>
<protein>
    <submittedName>
        <fullName evidence="4">Coumaroyl-CoA:anthocyanidin 3-O-glucoside-6-O-coumaroyltransferase 2</fullName>
    </submittedName>
</protein>
<keyword evidence="3" id="KW-0812">Transmembrane</keyword>
<dbReference type="Proteomes" id="UP000092600">
    <property type="component" value="Unassembled WGS sequence"/>
</dbReference>
<comment type="caution">
    <text evidence="4">The sequence shown here is derived from an EMBL/GenBank/DDBJ whole genome shotgun (WGS) entry which is preliminary data.</text>
</comment>
<evidence type="ECO:0000256" key="2">
    <source>
        <dbReference type="ARBA" id="ARBA00023315"/>
    </source>
</evidence>
<dbReference type="STRING" id="4615.A0A199VB87"/>
<keyword evidence="2" id="KW-0012">Acyltransferase</keyword>
<keyword evidence="1 4" id="KW-0808">Transferase</keyword>
<proteinExistence type="predicted"/>